<name>A0ABR1JDG9_9AGAR</name>
<feature type="compositionally biased region" description="Low complexity" evidence="1">
    <location>
        <begin position="22"/>
        <end position="36"/>
    </location>
</feature>
<feature type="region of interest" description="Disordered" evidence="1">
    <location>
        <begin position="1"/>
        <end position="41"/>
    </location>
</feature>
<dbReference type="Proteomes" id="UP001498398">
    <property type="component" value="Unassembled WGS sequence"/>
</dbReference>
<feature type="region of interest" description="Disordered" evidence="1">
    <location>
        <begin position="117"/>
        <end position="161"/>
    </location>
</feature>
<feature type="compositionally biased region" description="Low complexity" evidence="1">
    <location>
        <begin position="128"/>
        <end position="139"/>
    </location>
</feature>
<dbReference type="EMBL" id="JBANRG010000018">
    <property type="protein sequence ID" value="KAK7458119.1"/>
    <property type="molecule type" value="Genomic_DNA"/>
</dbReference>
<evidence type="ECO:0000256" key="1">
    <source>
        <dbReference type="SAM" id="MobiDB-lite"/>
    </source>
</evidence>
<evidence type="ECO:0000313" key="3">
    <source>
        <dbReference type="Proteomes" id="UP001498398"/>
    </source>
</evidence>
<gene>
    <name evidence="2" type="ORF">VKT23_010027</name>
</gene>
<comment type="caution">
    <text evidence="2">The sequence shown here is derived from an EMBL/GenBank/DDBJ whole genome shotgun (WGS) entry which is preliminary data.</text>
</comment>
<feature type="region of interest" description="Disordered" evidence="1">
    <location>
        <begin position="472"/>
        <end position="509"/>
    </location>
</feature>
<keyword evidence="3" id="KW-1185">Reference proteome</keyword>
<sequence>MLGSTSPSCSLATSPFTSSSRSPNLKPTSPPKSLSPMVTTPPVPLIVQHAPVPRPVTSIHATADAKRESHAGSRPICRQVEGWAARVHPAFPVVQLPHSSSSAIFERDIEPLVSISPGPLIHPHHPSHSPSSPHQHQPSVATITPHSNPTSSSSVGSTHTHVSMVNPHRISRAQTTAAIEQSVPSVLDSAAELLTSLQDTSGPEGDRIEVEAPVPFGNPSPFFMSGNSFSSSGVTGLGGFSPIGRGCGNVRKFTPQRRWFYLGFKAHAKELYVYVNFANRHEFDLKFTEYSFTAVNDITETWVRPRASFGCYTYFCLLASESGNSRQTRRAATPDVENITMDFSQQMSAAESVATAATSIPESPVAPAAITTASSCASQHRQTSISSTAPGSASTKRFSFFSYTDLLSSTPTSTLPLSSLMDVKGYSGEEPPHLLLNSLDAINHSAGSSSAGGSPPYSPLISPLVLGAPGTGAGLGGASPSKSPAMGAGVSPGPGSRAPSMRSGNRDKDSLIMLEDLVSGEWEREGLGRGLEERLERMERMERMEAQQQQVGVLGVGRA</sequence>
<feature type="compositionally biased region" description="Polar residues" evidence="1">
    <location>
        <begin position="1"/>
        <end position="21"/>
    </location>
</feature>
<organism evidence="2 3">
    <name type="scientific">Marasmiellus scandens</name>
    <dbReference type="NCBI Taxonomy" id="2682957"/>
    <lineage>
        <taxon>Eukaryota</taxon>
        <taxon>Fungi</taxon>
        <taxon>Dikarya</taxon>
        <taxon>Basidiomycota</taxon>
        <taxon>Agaricomycotina</taxon>
        <taxon>Agaricomycetes</taxon>
        <taxon>Agaricomycetidae</taxon>
        <taxon>Agaricales</taxon>
        <taxon>Marasmiineae</taxon>
        <taxon>Omphalotaceae</taxon>
        <taxon>Marasmiellus</taxon>
    </lineage>
</organism>
<proteinExistence type="predicted"/>
<feature type="compositionally biased region" description="Low complexity" evidence="1">
    <location>
        <begin position="146"/>
        <end position="161"/>
    </location>
</feature>
<reference evidence="2 3" key="1">
    <citation type="submission" date="2024-01" db="EMBL/GenBank/DDBJ databases">
        <title>A draft genome for the cacao thread blight pathogen Marasmiellus scandens.</title>
        <authorList>
            <person name="Baruah I.K."/>
            <person name="Leung J."/>
            <person name="Bukari Y."/>
            <person name="Amoako-Attah I."/>
            <person name="Meinhardt L.W."/>
            <person name="Bailey B.A."/>
            <person name="Cohen S.P."/>
        </authorList>
    </citation>
    <scope>NUCLEOTIDE SEQUENCE [LARGE SCALE GENOMIC DNA]</scope>
    <source>
        <strain evidence="2 3">GH-19</strain>
    </source>
</reference>
<protein>
    <submittedName>
        <fullName evidence="2">Uncharacterized protein</fullName>
    </submittedName>
</protein>
<accession>A0ABR1JDG9</accession>
<evidence type="ECO:0000313" key="2">
    <source>
        <dbReference type="EMBL" id="KAK7458119.1"/>
    </source>
</evidence>